<feature type="transmembrane region" description="Helical" evidence="1">
    <location>
        <begin position="7"/>
        <end position="30"/>
    </location>
</feature>
<keyword evidence="1" id="KW-1133">Transmembrane helix</keyword>
<name>A0A0U1DGA2_9MYCO</name>
<keyword evidence="1" id="KW-0812">Transmembrane</keyword>
<evidence type="ECO:0000313" key="2">
    <source>
        <dbReference type="EMBL" id="CQD15617.1"/>
    </source>
</evidence>
<dbReference type="PROSITE" id="PS51257">
    <property type="entry name" value="PROKAR_LIPOPROTEIN"/>
    <property type="match status" value="1"/>
</dbReference>
<dbReference type="AlphaFoldDB" id="A0A0U1DGA2"/>
<gene>
    <name evidence="2" type="ORF">BN970_03275</name>
</gene>
<sequence>MADKRLICGCTIFIAIMSFGCGALLTYVLMLP</sequence>
<evidence type="ECO:0000313" key="3">
    <source>
        <dbReference type="Proteomes" id="UP000182227"/>
    </source>
</evidence>
<keyword evidence="1" id="KW-0472">Membrane</keyword>
<protein>
    <submittedName>
        <fullName evidence="2">Uncharacterized protein</fullName>
    </submittedName>
</protein>
<accession>A0A0U1DGA2</accession>
<dbReference type="EMBL" id="CTEF01000002">
    <property type="protein sequence ID" value="CQD15617.1"/>
    <property type="molecule type" value="Genomic_DNA"/>
</dbReference>
<proteinExistence type="predicted"/>
<reference evidence="2 3" key="1">
    <citation type="submission" date="2015-03" db="EMBL/GenBank/DDBJ databases">
        <authorList>
            <person name="Murphy D."/>
        </authorList>
    </citation>
    <scope>NUCLEOTIDE SEQUENCE [LARGE SCALE GENOMIC DNA]</scope>
    <source>
        <strain evidence="2 3">D16</strain>
    </source>
</reference>
<evidence type="ECO:0000256" key="1">
    <source>
        <dbReference type="SAM" id="Phobius"/>
    </source>
</evidence>
<organism evidence="2 3">
    <name type="scientific">Mycolicibacterium conceptionense</name>
    <dbReference type="NCBI Taxonomy" id="451644"/>
    <lineage>
        <taxon>Bacteria</taxon>
        <taxon>Bacillati</taxon>
        <taxon>Actinomycetota</taxon>
        <taxon>Actinomycetes</taxon>
        <taxon>Mycobacteriales</taxon>
        <taxon>Mycobacteriaceae</taxon>
        <taxon>Mycolicibacterium</taxon>
    </lineage>
</organism>
<dbReference type="Proteomes" id="UP000182227">
    <property type="component" value="Unassembled WGS sequence"/>
</dbReference>